<organism evidence="1 2">
    <name type="scientific">Allokutzneria albata</name>
    <name type="common">Kibdelosporangium albatum</name>
    <dbReference type="NCBI Taxonomy" id="211114"/>
    <lineage>
        <taxon>Bacteria</taxon>
        <taxon>Bacillati</taxon>
        <taxon>Actinomycetota</taxon>
        <taxon>Actinomycetes</taxon>
        <taxon>Pseudonocardiales</taxon>
        <taxon>Pseudonocardiaceae</taxon>
        <taxon>Allokutzneria</taxon>
    </lineage>
</organism>
<evidence type="ECO:0000313" key="2">
    <source>
        <dbReference type="Proteomes" id="UP000183376"/>
    </source>
</evidence>
<sequence length="156" mass="16266">MIRIESADPTTAPRRISGIYADPVAWLITDAVAGVLNTRAVLDPTSVGVLVVSEHSTEHTQRSVAEAVARGRISPMRFAAAGPGSLVGVVCAAFGFQGPTLLLSVPVEQARPVVDALLADWLHDSAGHVVLVMHEVAEDGRHSVTCSVVDGRGEPG</sequence>
<dbReference type="Proteomes" id="UP000183376">
    <property type="component" value="Chromosome I"/>
</dbReference>
<dbReference type="RefSeq" id="WP_052408053.1">
    <property type="nucleotide sequence ID" value="NZ_JOEF01000033.1"/>
</dbReference>
<dbReference type="STRING" id="211114.SAMN04489726_2095"/>
<proteinExistence type="predicted"/>
<accession>A0A1G9TZV8</accession>
<keyword evidence="2" id="KW-1185">Reference proteome</keyword>
<name>A0A1G9TZV8_ALLAB</name>
<gene>
    <name evidence="1" type="ORF">SAMN04489726_2095</name>
</gene>
<dbReference type="OrthoDB" id="4225324at2"/>
<dbReference type="AlphaFoldDB" id="A0A1G9TZV8"/>
<evidence type="ECO:0000313" key="1">
    <source>
        <dbReference type="EMBL" id="SDM53287.1"/>
    </source>
</evidence>
<protein>
    <submittedName>
        <fullName evidence="1">Uncharacterized protein</fullName>
    </submittedName>
</protein>
<dbReference type="EMBL" id="LT629701">
    <property type="protein sequence ID" value="SDM53287.1"/>
    <property type="molecule type" value="Genomic_DNA"/>
</dbReference>
<dbReference type="eggNOG" id="ENOG502ZATA">
    <property type="taxonomic scope" value="Bacteria"/>
</dbReference>
<reference evidence="1 2" key="1">
    <citation type="submission" date="2016-10" db="EMBL/GenBank/DDBJ databases">
        <authorList>
            <person name="de Groot N.N."/>
        </authorList>
    </citation>
    <scope>NUCLEOTIDE SEQUENCE [LARGE SCALE GENOMIC DNA]</scope>
    <source>
        <strain evidence="1 2">DSM 44149</strain>
    </source>
</reference>